<dbReference type="PIRSF" id="PIRSF036548">
    <property type="entry name" value="Fdx_FixX"/>
    <property type="match status" value="1"/>
</dbReference>
<evidence type="ECO:0000259" key="10">
    <source>
        <dbReference type="PROSITE" id="PS51379"/>
    </source>
</evidence>
<name>A0A6H2EMH0_9ACTO</name>
<dbReference type="PANTHER" id="PTHR43082:SF3">
    <property type="entry name" value="FERREDOXIN-LIKE PROTEIN YDIT"/>
    <property type="match status" value="1"/>
</dbReference>
<dbReference type="InterPro" id="IPR017896">
    <property type="entry name" value="4Fe4S_Fe-S-bd"/>
</dbReference>
<organism evidence="11 12">
    <name type="scientific">Arcanobacterium buesumense</name>
    <dbReference type="NCBI Taxonomy" id="2722751"/>
    <lineage>
        <taxon>Bacteria</taxon>
        <taxon>Bacillati</taxon>
        <taxon>Actinomycetota</taxon>
        <taxon>Actinomycetes</taxon>
        <taxon>Actinomycetales</taxon>
        <taxon>Actinomycetaceae</taxon>
        <taxon>Arcanobacterium</taxon>
    </lineage>
</organism>
<keyword evidence="6" id="KW-0249">Electron transport</keyword>
<accession>A0A6H2EMH0</accession>
<dbReference type="KEGG" id="arca:HC352_06990"/>
<evidence type="ECO:0000313" key="12">
    <source>
        <dbReference type="Proteomes" id="UP000502298"/>
    </source>
</evidence>
<keyword evidence="8" id="KW-0411">Iron-sulfur</keyword>
<evidence type="ECO:0000256" key="3">
    <source>
        <dbReference type="ARBA" id="ARBA00020378"/>
    </source>
</evidence>
<dbReference type="RefSeq" id="WP_168918205.1">
    <property type="nucleotide sequence ID" value="NZ_CP050804.1"/>
</dbReference>
<comment type="similarity">
    <text evidence="2">To ferredoxins from P.putida and C.tartarivorum, ferredoxin I from A.vinelandii, ferredoxin II from D.desulfuricans.</text>
</comment>
<dbReference type="Pfam" id="PF05187">
    <property type="entry name" value="Fer4_ETF_QO"/>
    <property type="match status" value="1"/>
</dbReference>
<keyword evidence="9" id="KW-0535">Nitrogen fixation</keyword>
<dbReference type="SUPFAM" id="SSF54862">
    <property type="entry name" value="4Fe-4S ferredoxins"/>
    <property type="match status" value="1"/>
</dbReference>
<evidence type="ECO:0000313" key="11">
    <source>
        <dbReference type="EMBL" id="QJC22278.1"/>
    </source>
</evidence>
<keyword evidence="4" id="KW-0813">Transport</keyword>
<evidence type="ECO:0000256" key="2">
    <source>
        <dbReference type="ARBA" id="ARBA00009192"/>
    </source>
</evidence>
<keyword evidence="12" id="KW-1185">Reference proteome</keyword>
<protein>
    <recommendedName>
        <fullName evidence="3">Ferredoxin-like protein</fullName>
    </recommendedName>
</protein>
<evidence type="ECO:0000256" key="1">
    <source>
        <dbReference type="ARBA" id="ARBA00003208"/>
    </source>
</evidence>
<sequence length="98" mass="10715">MTYYKPTSVTERLAGNIYEVDEGNSHIVVNQDMARATGAGKLLERVCPAHVYTEEADKSVSVEYAACLECGTCLAIAPPGLLKWHYPDSSMGVMFREG</sequence>
<evidence type="ECO:0000256" key="8">
    <source>
        <dbReference type="ARBA" id="ARBA00023014"/>
    </source>
</evidence>
<evidence type="ECO:0000256" key="7">
    <source>
        <dbReference type="ARBA" id="ARBA00023004"/>
    </source>
</evidence>
<keyword evidence="7" id="KW-0408">Iron</keyword>
<evidence type="ECO:0000256" key="4">
    <source>
        <dbReference type="ARBA" id="ARBA00022448"/>
    </source>
</evidence>
<evidence type="ECO:0000256" key="9">
    <source>
        <dbReference type="ARBA" id="ARBA00023231"/>
    </source>
</evidence>
<gene>
    <name evidence="11" type="ORF">HC352_06990</name>
</gene>
<dbReference type="PROSITE" id="PS51379">
    <property type="entry name" value="4FE4S_FER_2"/>
    <property type="match status" value="1"/>
</dbReference>
<feature type="domain" description="4Fe-4S ferredoxin-type" evidence="10">
    <location>
        <begin position="58"/>
        <end position="87"/>
    </location>
</feature>
<dbReference type="InterPro" id="IPR012206">
    <property type="entry name" value="Fd_FixX"/>
</dbReference>
<dbReference type="GO" id="GO:0005506">
    <property type="term" value="F:iron ion binding"/>
    <property type="evidence" value="ECO:0007669"/>
    <property type="project" value="InterPro"/>
</dbReference>
<dbReference type="AlphaFoldDB" id="A0A6H2EMH0"/>
<dbReference type="PANTHER" id="PTHR43082">
    <property type="entry name" value="FERREDOXIN-LIKE"/>
    <property type="match status" value="1"/>
</dbReference>
<comment type="function">
    <text evidence="1">Could be a 3Fe-4S cluster-containing protein.</text>
</comment>
<evidence type="ECO:0000256" key="6">
    <source>
        <dbReference type="ARBA" id="ARBA00022982"/>
    </source>
</evidence>
<dbReference type="Proteomes" id="UP000502298">
    <property type="component" value="Chromosome"/>
</dbReference>
<dbReference type="EMBL" id="CP050804">
    <property type="protein sequence ID" value="QJC22278.1"/>
    <property type="molecule type" value="Genomic_DNA"/>
</dbReference>
<proteinExistence type="predicted"/>
<evidence type="ECO:0000256" key="5">
    <source>
        <dbReference type="ARBA" id="ARBA00022723"/>
    </source>
</evidence>
<keyword evidence="5" id="KW-0479">Metal-binding</keyword>
<dbReference type="InterPro" id="IPR007859">
    <property type="entry name" value="ETF-QO/FixX_C"/>
</dbReference>
<dbReference type="Gene3D" id="3.30.70.20">
    <property type="match status" value="1"/>
</dbReference>
<reference evidence="11 12" key="1">
    <citation type="submission" date="2020-03" db="EMBL/GenBank/DDBJ databases">
        <title>Complete genome of Arcanobacterium buesumensis sp. nov. strain 2701.</title>
        <authorList>
            <person name="Borowiak M."/>
            <person name="Alssahen M."/>
            <person name="Laemmler C."/>
            <person name="Malorny B."/>
            <person name="Hassan A."/>
            <person name="Prenger-Berninghoff E."/>
            <person name="Ploetz M."/>
            <person name="Abdulmawjood A."/>
        </authorList>
    </citation>
    <scope>NUCLEOTIDE SEQUENCE [LARGE SCALE GENOMIC DNA]</scope>
    <source>
        <strain evidence="11 12">2701</strain>
    </source>
</reference>
<dbReference type="GO" id="GO:0051536">
    <property type="term" value="F:iron-sulfur cluster binding"/>
    <property type="evidence" value="ECO:0007669"/>
    <property type="project" value="UniProtKB-KW"/>
</dbReference>